<protein>
    <submittedName>
        <fullName evidence="1">Uncharacterized protein</fullName>
    </submittedName>
</protein>
<name>A0A0F9S0Y0_9ZZZZ</name>
<dbReference type="AlphaFoldDB" id="A0A0F9S0Y0"/>
<reference evidence="1" key="1">
    <citation type="journal article" date="2015" name="Nature">
        <title>Complex archaea that bridge the gap between prokaryotes and eukaryotes.</title>
        <authorList>
            <person name="Spang A."/>
            <person name="Saw J.H."/>
            <person name="Jorgensen S.L."/>
            <person name="Zaremba-Niedzwiedzka K."/>
            <person name="Martijn J."/>
            <person name="Lind A.E."/>
            <person name="van Eijk R."/>
            <person name="Schleper C."/>
            <person name="Guy L."/>
            <person name="Ettema T.J."/>
        </authorList>
    </citation>
    <scope>NUCLEOTIDE SEQUENCE</scope>
</reference>
<accession>A0A0F9S0Y0</accession>
<organism evidence="1">
    <name type="scientific">marine sediment metagenome</name>
    <dbReference type="NCBI Taxonomy" id="412755"/>
    <lineage>
        <taxon>unclassified sequences</taxon>
        <taxon>metagenomes</taxon>
        <taxon>ecological metagenomes</taxon>
    </lineage>
</organism>
<comment type="caution">
    <text evidence="1">The sequence shown here is derived from an EMBL/GenBank/DDBJ whole genome shotgun (WGS) entry which is preliminary data.</text>
</comment>
<dbReference type="EMBL" id="LAZR01000867">
    <property type="protein sequence ID" value="KKN55897.1"/>
    <property type="molecule type" value="Genomic_DNA"/>
</dbReference>
<dbReference type="NCBIfam" id="NF041539">
    <property type="entry name" value="choice_anch_R"/>
    <property type="match status" value="1"/>
</dbReference>
<gene>
    <name evidence="1" type="ORF">LCGC14_0577880</name>
</gene>
<evidence type="ECO:0000313" key="1">
    <source>
        <dbReference type="EMBL" id="KKN55897.1"/>
    </source>
</evidence>
<sequence>MAVTLRDNYSGTATPYFALTLNASTDWAFQSFTTTQGYSLSRIDFWMAKNVGGSIGTLTVELYASDGSGEPTGGLLATGTIANADVGDTSSYSWVLCTLTSSYNLLPSTKYIIILRGASLNGANYIIWSYDDDGIGASDFAGGDQGWSTDSGSNWSIDTTQDQLFRCYGDTTPPTDKTYTKKLVAIGNHELWQESVAGTMSELTAANSDFNTSNKLNAVVAFQKLFIANESALKIADFVNAKIATADVGSNPPHRDIILTGGSSGAKMVVDYITSTSSACTIYGKRTTTATFTAGETVTGTNPSTSPYGTSVSFVMTGVAEVAAPHWYDWTVYGTDATNYGAMPAKAYLVCNFMGCLMLSGDPNYPHQWYMSRQLNPFDWLYAQDDAQSAVAGNDADAGEVGDIIKVNIPYKDDYVVHACANTLWYMTGHPCAGGTIVELDLTTGILGDRAYCWDDKGNLYMMCTVGLLRVPPGFGPLENLTIELWPNFIADLAFDASLHRITLAFNPEDRGVHIFKTTLSNGTSSAWWYDLRVEGLFPDSYSTDHGAFSSVYYQSEDPSYRKLLIGCNDGYIRFLDKTTKNDDSTAIDSYVGFAPLGLSTSIRKDGIIENIDVVTGGGESSGSLSDSDDILCSVHVARTAAKIIEKLDGGTAAKFTKTFSGPGWSRNNMDRRSARGQWGGIVLSNNTAGESWSIERLILDTREVGRSI</sequence>
<proteinExistence type="predicted"/>